<keyword evidence="6 9" id="KW-0406">Ion transport</keyword>
<dbReference type="GO" id="GO:0005921">
    <property type="term" value="C:gap junction"/>
    <property type="evidence" value="ECO:0007669"/>
    <property type="project" value="UniProtKB-UniRule"/>
</dbReference>
<evidence type="ECO:0000313" key="11">
    <source>
        <dbReference type="RefSeq" id="XP_013404964.1"/>
    </source>
</evidence>
<evidence type="ECO:0000256" key="3">
    <source>
        <dbReference type="ARBA" id="ARBA00022475"/>
    </source>
</evidence>
<keyword evidence="4 9" id="KW-0812">Transmembrane</keyword>
<keyword evidence="10" id="KW-1185">Reference proteome</keyword>
<keyword evidence="5 9" id="KW-1133">Transmembrane helix</keyword>
<evidence type="ECO:0000256" key="9">
    <source>
        <dbReference type="RuleBase" id="RU010713"/>
    </source>
</evidence>
<dbReference type="Pfam" id="PF00876">
    <property type="entry name" value="Innexin"/>
    <property type="match status" value="1"/>
</dbReference>
<dbReference type="PANTHER" id="PTHR11893:SF36">
    <property type="entry name" value="INNEXIN-5"/>
    <property type="match status" value="1"/>
</dbReference>
<keyword evidence="8 9" id="KW-0407">Ion channel</keyword>
<dbReference type="GO" id="GO:0005886">
    <property type="term" value="C:plasma membrane"/>
    <property type="evidence" value="ECO:0007669"/>
    <property type="project" value="UniProtKB-SubCell"/>
</dbReference>
<keyword evidence="2 9" id="KW-0813">Transport</keyword>
<comment type="caution">
    <text evidence="9">Lacks conserved residue(s) required for the propagation of feature annotation.</text>
</comment>
<dbReference type="PROSITE" id="PS51013">
    <property type="entry name" value="PANNEXIN"/>
    <property type="match status" value="1"/>
</dbReference>
<dbReference type="Proteomes" id="UP000085678">
    <property type="component" value="Unplaced"/>
</dbReference>
<dbReference type="KEGG" id="lak:106169872"/>
<evidence type="ECO:0000256" key="8">
    <source>
        <dbReference type="ARBA" id="ARBA00023303"/>
    </source>
</evidence>
<dbReference type="OrthoDB" id="5867527at2759"/>
<dbReference type="PRINTS" id="PR01262">
    <property type="entry name" value="INNEXIN"/>
</dbReference>
<dbReference type="RefSeq" id="XP_013404964.1">
    <property type="nucleotide sequence ID" value="XM_013549510.1"/>
</dbReference>
<keyword evidence="7 9" id="KW-0472">Membrane</keyword>
<comment type="subcellular location">
    <subcellularLocation>
        <location evidence="1 9">Cell membrane</location>
        <topology evidence="1 9">Multi-pass membrane protein</topology>
    </subcellularLocation>
</comment>
<protein>
    <recommendedName>
        <fullName evidence="9">Innexin</fullName>
    </recommendedName>
</protein>
<evidence type="ECO:0000256" key="6">
    <source>
        <dbReference type="ARBA" id="ARBA00023065"/>
    </source>
</evidence>
<dbReference type="InParanoid" id="A0A1S3J547"/>
<dbReference type="STRING" id="7574.A0A1S3J547"/>
<gene>
    <name evidence="11" type="primary">LOC106169872</name>
    <name evidence="9" type="synonym">inx</name>
</gene>
<proteinExistence type="inferred from homology"/>
<evidence type="ECO:0000256" key="1">
    <source>
        <dbReference type="ARBA" id="ARBA00004651"/>
    </source>
</evidence>
<dbReference type="InterPro" id="IPR000990">
    <property type="entry name" value="Innexin"/>
</dbReference>
<organism evidence="10 11">
    <name type="scientific">Lingula anatina</name>
    <name type="common">Brachiopod</name>
    <name type="synonym">Lingula unguis</name>
    <dbReference type="NCBI Taxonomy" id="7574"/>
    <lineage>
        <taxon>Eukaryota</taxon>
        <taxon>Metazoa</taxon>
        <taxon>Spiralia</taxon>
        <taxon>Lophotrochozoa</taxon>
        <taxon>Brachiopoda</taxon>
        <taxon>Linguliformea</taxon>
        <taxon>Lingulata</taxon>
        <taxon>Lingulida</taxon>
        <taxon>Linguloidea</taxon>
        <taxon>Lingulidae</taxon>
        <taxon>Lingula</taxon>
    </lineage>
</organism>
<evidence type="ECO:0000256" key="4">
    <source>
        <dbReference type="ARBA" id="ARBA00022692"/>
    </source>
</evidence>
<reference evidence="11" key="1">
    <citation type="submission" date="2025-08" db="UniProtKB">
        <authorList>
            <consortium name="RefSeq"/>
        </authorList>
    </citation>
    <scope>IDENTIFICATION</scope>
    <source>
        <tissue evidence="11">Gonads</tissue>
    </source>
</reference>
<comment type="function">
    <text evidence="9">Structural component of the gap junctions.</text>
</comment>
<name>A0A1S3J547_LINAN</name>
<comment type="similarity">
    <text evidence="9">Belongs to the pannexin family.</text>
</comment>
<dbReference type="GO" id="GO:0034220">
    <property type="term" value="P:monoatomic ion transmembrane transport"/>
    <property type="evidence" value="ECO:0007669"/>
    <property type="project" value="UniProtKB-KW"/>
</dbReference>
<evidence type="ECO:0000256" key="2">
    <source>
        <dbReference type="ARBA" id="ARBA00022448"/>
    </source>
</evidence>
<sequence length="184" mass="21718">MFHVYGFQVLSELTTKMEWYQTGRFPRVTLCDFNIRQLGGNIHRWTVQCALPINLFNEKIYMFLWFWMVYVAIATVWGMISWFSFLYRRERKAYIAKFLKRMGIISSTSTGDGKLVRKFITRYLRPDGAFILNLVGRNTNDIVIGELVAALWEKFKKDRAHLLTDRGLDEEGNHKMDKMLEDAV</sequence>
<evidence type="ECO:0000313" key="10">
    <source>
        <dbReference type="Proteomes" id="UP000085678"/>
    </source>
</evidence>
<keyword evidence="3" id="KW-1003">Cell membrane</keyword>
<dbReference type="AlphaFoldDB" id="A0A1S3J547"/>
<evidence type="ECO:0000256" key="7">
    <source>
        <dbReference type="ARBA" id="ARBA00023136"/>
    </source>
</evidence>
<dbReference type="GeneID" id="106169872"/>
<dbReference type="PANTHER" id="PTHR11893">
    <property type="entry name" value="INNEXIN"/>
    <property type="match status" value="1"/>
</dbReference>
<accession>A0A1S3J547</accession>
<feature type="transmembrane region" description="Helical" evidence="9">
    <location>
        <begin position="64"/>
        <end position="87"/>
    </location>
</feature>
<evidence type="ECO:0000256" key="5">
    <source>
        <dbReference type="ARBA" id="ARBA00022989"/>
    </source>
</evidence>